<organism evidence="2 3">
    <name type="scientific">Corynebacterium nuruki</name>
    <dbReference type="NCBI Taxonomy" id="1032851"/>
    <lineage>
        <taxon>Bacteria</taxon>
        <taxon>Bacillati</taxon>
        <taxon>Actinomycetota</taxon>
        <taxon>Actinomycetes</taxon>
        <taxon>Mycobacteriales</taxon>
        <taxon>Corynebacteriaceae</taxon>
        <taxon>Corynebacterium</taxon>
    </lineage>
</organism>
<accession>A0A3D4SVI8</accession>
<feature type="transmembrane region" description="Helical" evidence="1">
    <location>
        <begin position="17"/>
        <end position="42"/>
    </location>
</feature>
<proteinExistence type="predicted"/>
<dbReference type="EMBL" id="DQID01000007">
    <property type="protein sequence ID" value="HCT13293.1"/>
    <property type="molecule type" value="Genomic_DNA"/>
</dbReference>
<evidence type="ECO:0000313" key="3">
    <source>
        <dbReference type="Proteomes" id="UP000261739"/>
    </source>
</evidence>
<dbReference type="AlphaFoldDB" id="A0A3D4SVI8"/>
<gene>
    <name evidence="2" type="ORF">DIW82_00455</name>
</gene>
<reference evidence="2 3" key="1">
    <citation type="journal article" date="2018" name="Nat. Biotechnol.">
        <title>A standardized bacterial taxonomy based on genome phylogeny substantially revises the tree of life.</title>
        <authorList>
            <person name="Parks D.H."/>
            <person name="Chuvochina M."/>
            <person name="Waite D.W."/>
            <person name="Rinke C."/>
            <person name="Skarshewski A."/>
            <person name="Chaumeil P.A."/>
            <person name="Hugenholtz P."/>
        </authorList>
    </citation>
    <scope>NUCLEOTIDE SEQUENCE [LARGE SCALE GENOMIC DNA]</scope>
    <source>
        <strain evidence="2">UBA11247</strain>
    </source>
</reference>
<keyword evidence="1" id="KW-0472">Membrane</keyword>
<evidence type="ECO:0000313" key="2">
    <source>
        <dbReference type="EMBL" id="HCT13293.1"/>
    </source>
</evidence>
<comment type="caution">
    <text evidence="2">The sequence shown here is derived from an EMBL/GenBank/DDBJ whole genome shotgun (WGS) entry which is preliminary data.</text>
</comment>
<dbReference type="Proteomes" id="UP000261739">
    <property type="component" value="Unassembled WGS sequence"/>
</dbReference>
<feature type="transmembrane region" description="Helical" evidence="1">
    <location>
        <begin position="57"/>
        <end position="77"/>
    </location>
</feature>
<feature type="transmembrane region" description="Helical" evidence="1">
    <location>
        <begin position="84"/>
        <end position="102"/>
    </location>
</feature>
<sequence length="158" mass="16893">MLSEKYRFIRAGVPNPLVILAAVSIVGGVVAAVVFGVAYLGYDAPEADEDVKMDMTVTGVIVCAFFLSCVTLGIAILRGKTWGVSAAVVTTLVLIPVAWSMFTSGQPALGILLVVLIVLSFGLIFNPSSKEWIDSRYDIRQAAKDAKATRSAKATRRR</sequence>
<evidence type="ECO:0000256" key="1">
    <source>
        <dbReference type="SAM" id="Phobius"/>
    </source>
</evidence>
<name>A0A3D4SVI8_9CORY</name>
<dbReference type="RefSeq" id="WP_010119667.1">
    <property type="nucleotide sequence ID" value="NZ_DAITTW010000167.1"/>
</dbReference>
<keyword evidence="1" id="KW-0812">Transmembrane</keyword>
<keyword evidence="1" id="KW-1133">Transmembrane helix</keyword>
<feature type="transmembrane region" description="Helical" evidence="1">
    <location>
        <begin position="108"/>
        <end position="126"/>
    </location>
</feature>
<protein>
    <submittedName>
        <fullName evidence="2">Uncharacterized protein</fullName>
    </submittedName>
</protein>